<dbReference type="EMBL" id="CAJVPU010027725">
    <property type="protein sequence ID" value="CAG8704642.1"/>
    <property type="molecule type" value="Genomic_DNA"/>
</dbReference>
<evidence type="ECO:0000313" key="1">
    <source>
        <dbReference type="EMBL" id="CAG8704642.1"/>
    </source>
</evidence>
<feature type="non-terminal residue" evidence="1">
    <location>
        <position position="93"/>
    </location>
</feature>
<comment type="caution">
    <text evidence="1">The sequence shown here is derived from an EMBL/GenBank/DDBJ whole genome shotgun (WGS) entry which is preliminary data.</text>
</comment>
<protein>
    <submittedName>
        <fullName evidence="1">6416_t:CDS:1</fullName>
    </submittedName>
</protein>
<gene>
    <name evidence="1" type="ORF">DHETER_LOCUS11933</name>
</gene>
<name>A0ACA9PEC7_9GLOM</name>
<organism evidence="1 2">
    <name type="scientific">Dentiscutata heterogama</name>
    <dbReference type="NCBI Taxonomy" id="1316150"/>
    <lineage>
        <taxon>Eukaryota</taxon>
        <taxon>Fungi</taxon>
        <taxon>Fungi incertae sedis</taxon>
        <taxon>Mucoromycota</taxon>
        <taxon>Glomeromycotina</taxon>
        <taxon>Glomeromycetes</taxon>
        <taxon>Diversisporales</taxon>
        <taxon>Gigasporaceae</taxon>
        <taxon>Dentiscutata</taxon>
    </lineage>
</organism>
<dbReference type="Proteomes" id="UP000789702">
    <property type="component" value="Unassembled WGS sequence"/>
</dbReference>
<keyword evidence="2" id="KW-1185">Reference proteome</keyword>
<proteinExistence type="predicted"/>
<sequence>DDQQSEQDTDLNLGQEFDDLIYDNSEDISMCSENGFNTDIDCCSDYESELISTNIDDLPKIFDRTKSDFNWNYECSFEPFDNFTNLAMFIWVT</sequence>
<evidence type="ECO:0000313" key="2">
    <source>
        <dbReference type="Proteomes" id="UP000789702"/>
    </source>
</evidence>
<reference evidence="1" key="1">
    <citation type="submission" date="2021-06" db="EMBL/GenBank/DDBJ databases">
        <authorList>
            <person name="Kallberg Y."/>
            <person name="Tangrot J."/>
            <person name="Rosling A."/>
        </authorList>
    </citation>
    <scope>NUCLEOTIDE SEQUENCE</scope>
    <source>
        <strain evidence="1">IL203A</strain>
    </source>
</reference>
<feature type="non-terminal residue" evidence="1">
    <location>
        <position position="1"/>
    </location>
</feature>
<accession>A0ACA9PEC7</accession>